<dbReference type="PROSITE" id="PS50188">
    <property type="entry name" value="B302_SPRY"/>
    <property type="match status" value="1"/>
</dbReference>
<dbReference type="AlphaFoldDB" id="A0A3Q1GIR7"/>
<dbReference type="PRINTS" id="PR01407">
    <property type="entry name" value="BUTYPHLNCDUF"/>
</dbReference>
<name>A0A3Q1GIR7_9TELE</name>
<dbReference type="SUPFAM" id="SSF49899">
    <property type="entry name" value="Concanavalin A-like lectins/glucanases"/>
    <property type="match status" value="1"/>
</dbReference>
<proteinExistence type="predicted"/>
<dbReference type="STRING" id="80966.ENSAPOP00000030516"/>
<reference evidence="3" key="1">
    <citation type="submission" date="2025-08" db="UniProtKB">
        <authorList>
            <consortium name="Ensembl"/>
        </authorList>
    </citation>
    <scope>IDENTIFICATION</scope>
</reference>
<dbReference type="InterPro" id="IPR043136">
    <property type="entry name" value="B30.2/SPRY_sf"/>
</dbReference>
<feature type="chain" id="PRO_5018632696" description="B30.2/SPRY domain-containing protein" evidence="1">
    <location>
        <begin position="26"/>
        <end position="214"/>
    </location>
</feature>
<feature type="signal peptide" evidence="1">
    <location>
        <begin position="1"/>
        <end position="25"/>
    </location>
</feature>
<protein>
    <recommendedName>
        <fullName evidence="2">B30.2/SPRY domain-containing protein</fullName>
    </recommendedName>
</protein>
<dbReference type="PANTHER" id="PTHR24103">
    <property type="entry name" value="E3 UBIQUITIN-PROTEIN LIGASE TRIM"/>
    <property type="match status" value="1"/>
</dbReference>
<accession>A0A3Q1GIR7</accession>
<dbReference type="Ensembl" id="ENSAPOT00000032762.1">
    <property type="protein sequence ID" value="ENSAPOP00000030516.1"/>
    <property type="gene ID" value="ENSAPOG00000017158.1"/>
</dbReference>
<dbReference type="InParanoid" id="A0A3Q1GIR7"/>
<evidence type="ECO:0000259" key="2">
    <source>
        <dbReference type="PROSITE" id="PS50188"/>
    </source>
</evidence>
<organism evidence="3 4">
    <name type="scientific">Acanthochromis polyacanthus</name>
    <name type="common">spiny chromis</name>
    <dbReference type="NCBI Taxonomy" id="80966"/>
    <lineage>
        <taxon>Eukaryota</taxon>
        <taxon>Metazoa</taxon>
        <taxon>Chordata</taxon>
        <taxon>Craniata</taxon>
        <taxon>Vertebrata</taxon>
        <taxon>Euteleostomi</taxon>
        <taxon>Actinopterygii</taxon>
        <taxon>Neopterygii</taxon>
        <taxon>Teleostei</taxon>
        <taxon>Neoteleostei</taxon>
        <taxon>Acanthomorphata</taxon>
        <taxon>Ovalentaria</taxon>
        <taxon>Pomacentridae</taxon>
        <taxon>Acanthochromis</taxon>
    </lineage>
</organism>
<dbReference type="Pfam" id="PF00622">
    <property type="entry name" value="SPRY"/>
    <property type="match status" value="1"/>
</dbReference>
<dbReference type="InterPro" id="IPR013320">
    <property type="entry name" value="ConA-like_dom_sf"/>
</dbReference>
<dbReference type="InterPro" id="IPR050143">
    <property type="entry name" value="TRIM/RBCC"/>
</dbReference>
<dbReference type="Proteomes" id="UP000257200">
    <property type="component" value="Unplaced"/>
</dbReference>
<sequence length="214" mass="24732">MRRVLNCFQFLQCSLWFCLFIFIESFSFNPSTAGSNLVVTELGSRLKYYKTASTSSSDDSERFSCPMAFGTKGFVSGRHYWEVQVGLRNNWDVGVAKETVDRSGRAAINQKNGFFAIGKRGFDYEVHCEKYKVLHLCPRPRYIGVYLDYDEGRVSFFDVGEKLHITSFTGESFTEKLFPYFYLHSKAKKSEPLLIRHIYELKLLSLTHTLQQSN</sequence>
<evidence type="ECO:0000313" key="3">
    <source>
        <dbReference type="Ensembl" id="ENSAPOP00000030516.1"/>
    </source>
</evidence>
<dbReference type="InterPro" id="IPR001870">
    <property type="entry name" value="B30.2/SPRY"/>
</dbReference>
<evidence type="ECO:0000256" key="1">
    <source>
        <dbReference type="SAM" id="SignalP"/>
    </source>
</evidence>
<dbReference type="Gene3D" id="2.60.120.920">
    <property type="match status" value="1"/>
</dbReference>
<evidence type="ECO:0000313" key="4">
    <source>
        <dbReference type="Proteomes" id="UP000257200"/>
    </source>
</evidence>
<keyword evidence="1" id="KW-0732">Signal</keyword>
<dbReference type="InterPro" id="IPR003877">
    <property type="entry name" value="SPRY_dom"/>
</dbReference>
<dbReference type="InterPro" id="IPR003879">
    <property type="entry name" value="Butyrophylin_SPRY"/>
</dbReference>
<feature type="domain" description="B30.2/SPRY" evidence="2">
    <location>
        <begin position="6"/>
        <end position="199"/>
    </location>
</feature>
<reference evidence="3" key="2">
    <citation type="submission" date="2025-09" db="UniProtKB">
        <authorList>
            <consortium name="Ensembl"/>
        </authorList>
    </citation>
    <scope>IDENTIFICATION</scope>
</reference>
<dbReference type="SMART" id="SM00449">
    <property type="entry name" value="SPRY"/>
    <property type="match status" value="1"/>
</dbReference>
<dbReference type="GeneTree" id="ENSGT01120000271914"/>
<keyword evidence="4" id="KW-1185">Reference proteome</keyword>